<evidence type="ECO:0000313" key="2">
    <source>
        <dbReference type="EMBL" id="KXA89704.1"/>
    </source>
</evidence>
<sequence length="227" mass="24757">MEKSIFVIIGLAVVVILSASVSGLVLTSNASIMGADGRGSPRIEVDDDPKGKMLPPIEVKLTSRIVQENNFVKIRVDLSSRLSSRLPARLEVQLSPGLTLVDGETRWSGLLYPSENREVVLAVAPIKSSNLEVKVSGYTSREIIWKLSQGEAFSVEENYKALLDGDVIREGDVERIHLTTQNGKIQYMPRGNPTSPLPMFSIIAGLAVLVVVLAIVLYRRKETDGTS</sequence>
<feature type="transmembrane region" description="Helical" evidence="1">
    <location>
        <begin position="197"/>
        <end position="218"/>
    </location>
</feature>
<keyword evidence="3" id="KW-1185">Reference proteome</keyword>
<name>A0A133U676_9EURY</name>
<proteinExistence type="predicted"/>
<evidence type="ECO:0000256" key="1">
    <source>
        <dbReference type="SAM" id="Phobius"/>
    </source>
</evidence>
<dbReference type="AlphaFoldDB" id="A0A133U676"/>
<keyword evidence="1" id="KW-0812">Transmembrane</keyword>
<dbReference type="EMBL" id="LHXK01000025">
    <property type="protein sequence ID" value="KXA89704.1"/>
    <property type="molecule type" value="Genomic_DNA"/>
</dbReference>
<evidence type="ECO:0000313" key="3">
    <source>
        <dbReference type="Proteomes" id="UP000070184"/>
    </source>
</evidence>
<protein>
    <submittedName>
        <fullName evidence="2">Uncharacterized protein</fullName>
    </submittedName>
</protein>
<reference evidence="2 3" key="1">
    <citation type="journal article" date="2016" name="Sci. Rep.">
        <title>Metabolic traits of an uncultured archaeal lineage -MSBL1- from brine pools of the Red Sea.</title>
        <authorList>
            <person name="Mwirichia R."/>
            <person name="Alam I."/>
            <person name="Rashid M."/>
            <person name="Vinu M."/>
            <person name="Ba-Alawi W."/>
            <person name="Anthony Kamau A."/>
            <person name="Kamanda Ngugi D."/>
            <person name="Goker M."/>
            <person name="Klenk H.P."/>
            <person name="Bajic V."/>
            <person name="Stingl U."/>
        </authorList>
    </citation>
    <scope>NUCLEOTIDE SEQUENCE [LARGE SCALE GENOMIC DNA]</scope>
    <source>
        <strain evidence="2">SCGC-AAA259B11</strain>
    </source>
</reference>
<keyword evidence="1" id="KW-0472">Membrane</keyword>
<comment type="caution">
    <text evidence="2">The sequence shown here is derived from an EMBL/GenBank/DDBJ whole genome shotgun (WGS) entry which is preliminary data.</text>
</comment>
<organism evidence="2 3">
    <name type="scientific">candidate division MSBL1 archaeon SCGC-AAA259B11</name>
    <dbReference type="NCBI Taxonomy" id="1698260"/>
    <lineage>
        <taxon>Archaea</taxon>
        <taxon>Methanobacteriati</taxon>
        <taxon>Methanobacteriota</taxon>
        <taxon>candidate division MSBL1</taxon>
    </lineage>
</organism>
<keyword evidence="1" id="KW-1133">Transmembrane helix</keyword>
<accession>A0A133U676</accession>
<dbReference type="Proteomes" id="UP000070184">
    <property type="component" value="Unassembled WGS sequence"/>
</dbReference>
<gene>
    <name evidence="2" type="ORF">AKJ61_02375</name>
</gene>